<keyword evidence="1" id="KW-0732">Signal</keyword>
<proteinExistence type="predicted"/>
<dbReference type="InterPro" id="IPR036278">
    <property type="entry name" value="Sialidase_sf"/>
</dbReference>
<organism evidence="3 4">
    <name type="scientific">Synoicihabitans lomoniglobus</name>
    <dbReference type="NCBI Taxonomy" id="2909285"/>
    <lineage>
        <taxon>Bacteria</taxon>
        <taxon>Pseudomonadati</taxon>
        <taxon>Verrucomicrobiota</taxon>
        <taxon>Opitutia</taxon>
        <taxon>Opitutales</taxon>
        <taxon>Opitutaceae</taxon>
        <taxon>Synoicihabitans</taxon>
    </lineage>
</organism>
<evidence type="ECO:0000256" key="1">
    <source>
        <dbReference type="SAM" id="SignalP"/>
    </source>
</evidence>
<dbReference type="Pfam" id="PF13088">
    <property type="entry name" value="BNR_2"/>
    <property type="match status" value="1"/>
</dbReference>
<dbReference type="EMBL" id="CP119075">
    <property type="protein sequence ID" value="WED66992.1"/>
    <property type="molecule type" value="Genomic_DNA"/>
</dbReference>
<feature type="signal peptide" evidence="1">
    <location>
        <begin position="1"/>
        <end position="20"/>
    </location>
</feature>
<dbReference type="Proteomes" id="UP001218638">
    <property type="component" value="Chromosome"/>
</dbReference>
<evidence type="ECO:0000259" key="2">
    <source>
        <dbReference type="Pfam" id="PF13088"/>
    </source>
</evidence>
<feature type="chain" id="PRO_5042137557" evidence="1">
    <location>
        <begin position="21"/>
        <end position="786"/>
    </location>
</feature>
<dbReference type="RefSeq" id="WP_330929707.1">
    <property type="nucleotide sequence ID" value="NZ_CP119075.1"/>
</dbReference>
<dbReference type="PANTHER" id="PTHR43752:SF2">
    <property type="entry name" value="BNR_ASP-BOX REPEAT FAMILY PROTEIN"/>
    <property type="match status" value="1"/>
</dbReference>
<accession>A0AAF0CRY4</accession>
<sequence>MILRRLLLLSLLALPFSAHAQSETPFPEDLLRRAVEAKPPRWKFVRGTRYRELPETFAMQLVAIAAHRAPYHRVGDTTLAASLATKLQYFLRSPGPDADGNTREPEAQGGIGGWSHNAAAQALLIAKRTRQVWELLTPDDCHRADVLMHALAVGGHFTHGDANDYHVLLDGISWYHKSWNPNHIEGYAGVMIAAADYFGADELNDFFVNFDYATFRAELVEVGFHNILQTWENEPAMAGLLMNGGPYQREGRPPGNGSGIRQPFTYRGLTLHEPWAIYLTQADRLFSKAARTQVAFSNEESSRLLHHRSDATISPYEGRMGMIYEFEAGDNGGMRTSLGYAYDCVMIHLGTAATLKVLRQWPDDASGRDIERRMAVGMADLIFKAEEGYSGWANGKVSANDMDDLKANGADYIFGLWRALFPPPEPLAENAGGGATILGHDVLYADPDVYAAWPALVRASNGDLLVTFCATEEHLAPDGKIVLIRSTDHGATWSAPITIYDSPLDDRENGLTVAPDGTLALHVWSTAWTAQAYADLKPGSYPSDTLARWTNQVNTPAYQAASADQGNWVLTSTDHGHTWTKRVRGPDSVHGGIVLSDGTWLTAAYRQDQGDISIHTAATSTGPWRHTATIATPQSDTLRFGEPHVAQQPDGRITVVIRGTAIPYDDQRNDLFWWTSHSDDGGTTWSAPQSSGRWGFPPHVTTLRDGRLLATYGYRRFPYGERAAISADGVDWQATPEFVLRSDAPDHDLGYPVSLETSRGKILTVYYQKPASNRRPAIMATHWNLP</sequence>
<dbReference type="AlphaFoldDB" id="A0AAF0CRY4"/>
<dbReference type="CDD" id="cd15482">
    <property type="entry name" value="Sialidase_non-viral"/>
    <property type="match status" value="1"/>
</dbReference>
<keyword evidence="4" id="KW-1185">Reference proteome</keyword>
<gene>
    <name evidence="3" type="ORF">PXH66_09030</name>
</gene>
<evidence type="ECO:0000313" key="3">
    <source>
        <dbReference type="EMBL" id="WED66992.1"/>
    </source>
</evidence>
<dbReference type="InterPro" id="IPR011040">
    <property type="entry name" value="Sialidase"/>
</dbReference>
<dbReference type="Gene3D" id="2.120.10.10">
    <property type="match status" value="1"/>
</dbReference>
<feature type="domain" description="Sialidase" evidence="2">
    <location>
        <begin position="462"/>
        <end position="762"/>
    </location>
</feature>
<dbReference type="SUPFAM" id="SSF50939">
    <property type="entry name" value="Sialidases"/>
    <property type="match status" value="1"/>
</dbReference>
<protein>
    <submittedName>
        <fullName evidence="3">Sialidase family protein</fullName>
    </submittedName>
</protein>
<reference evidence="3" key="1">
    <citation type="submission" date="2023-03" db="EMBL/GenBank/DDBJ databases">
        <title>Lomoglobus Profundus gen. nov., sp. nov., a novel member of the phylum Verrucomicrobia, isolated from deep-marine sediment of South China Sea.</title>
        <authorList>
            <person name="Ahmad T."/>
            <person name="Ishaq S.E."/>
            <person name="Wang F."/>
        </authorList>
    </citation>
    <scope>NUCLEOTIDE SEQUENCE</scope>
    <source>
        <strain evidence="3">LMO-M01</strain>
    </source>
</reference>
<dbReference type="KEGG" id="slom:PXH66_09030"/>
<dbReference type="PANTHER" id="PTHR43752">
    <property type="entry name" value="BNR/ASP-BOX REPEAT FAMILY PROTEIN"/>
    <property type="match status" value="1"/>
</dbReference>
<evidence type="ECO:0000313" key="4">
    <source>
        <dbReference type="Proteomes" id="UP001218638"/>
    </source>
</evidence>
<name>A0AAF0CRY4_9BACT</name>